<name>A0A0C3Q7W5_9AGAM</name>
<dbReference type="InterPro" id="IPR036531">
    <property type="entry name" value="Rbsn_Rab-bd_sf"/>
</dbReference>
<dbReference type="InterPro" id="IPR011011">
    <property type="entry name" value="Znf_FYVE_PHD"/>
</dbReference>
<feature type="compositionally biased region" description="Low complexity" evidence="5">
    <location>
        <begin position="38"/>
        <end position="53"/>
    </location>
</feature>
<evidence type="ECO:0000256" key="2">
    <source>
        <dbReference type="ARBA" id="ARBA00022771"/>
    </source>
</evidence>
<dbReference type="InterPro" id="IPR000306">
    <property type="entry name" value="Znf_FYVE"/>
</dbReference>
<keyword evidence="2 4" id="KW-0863">Zinc-finger</keyword>
<dbReference type="GO" id="GO:0008270">
    <property type="term" value="F:zinc ion binding"/>
    <property type="evidence" value="ECO:0007669"/>
    <property type="project" value="UniProtKB-KW"/>
</dbReference>
<dbReference type="Pfam" id="PF01363">
    <property type="entry name" value="FYVE"/>
    <property type="match status" value="1"/>
</dbReference>
<feature type="compositionally biased region" description="Low complexity" evidence="5">
    <location>
        <begin position="482"/>
        <end position="502"/>
    </location>
</feature>
<dbReference type="InterPro" id="IPR021565">
    <property type="entry name" value="Rbsn_Rab-bd"/>
</dbReference>
<feature type="region of interest" description="Disordered" evidence="5">
    <location>
        <begin position="1"/>
        <end position="159"/>
    </location>
</feature>
<evidence type="ECO:0000313" key="7">
    <source>
        <dbReference type="EMBL" id="KIO20226.1"/>
    </source>
</evidence>
<keyword evidence="8" id="KW-1185">Reference proteome</keyword>
<feature type="compositionally biased region" description="Polar residues" evidence="5">
    <location>
        <begin position="1"/>
        <end position="13"/>
    </location>
</feature>
<evidence type="ECO:0000256" key="1">
    <source>
        <dbReference type="ARBA" id="ARBA00022723"/>
    </source>
</evidence>
<proteinExistence type="predicted"/>
<evidence type="ECO:0000256" key="3">
    <source>
        <dbReference type="ARBA" id="ARBA00022833"/>
    </source>
</evidence>
<feature type="region of interest" description="Disordered" evidence="5">
    <location>
        <begin position="482"/>
        <end position="514"/>
    </location>
</feature>
<organism evidence="7 8">
    <name type="scientific">Tulasnella calospora MUT 4182</name>
    <dbReference type="NCBI Taxonomy" id="1051891"/>
    <lineage>
        <taxon>Eukaryota</taxon>
        <taxon>Fungi</taxon>
        <taxon>Dikarya</taxon>
        <taxon>Basidiomycota</taxon>
        <taxon>Agaricomycotina</taxon>
        <taxon>Agaricomycetes</taxon>
        <taxon>Cantharellales</taxon>
        <taxon>Tulasnellaceae</taxon>
        <taxon>Tulasnella</taxon>
    </lineage>
</organism>
<sequence>MIPSRTGSSQHFSRPSLDSAFSRPQSQQSIAGPSSGRPSTVSSPAVAPSNVTPIPEGDALRLPAPSSGTFSSSAVLGPPKPSTPSPLSIDTIPPPTRSSISNSGSSTAPSAPVTPSLAPANGKLVSRGTGSKDIPPTPSSAISTSTSKPGLAPYRPGFQPKGVYSVRTDDFMSLRSNRLESRRAEEKRLLRRLEKAFKYVSQLVDLHFSPETSISKSTSPTARRSSFLDFSELKSKGAAELWKGVVESSAAKNERQIRDAEQRITRWEDDSAVSACPICTQAFHPLTNRKHHCRLCGRVVCSLPPKLPIRPKKCSLLITADHRTGKIEEAPDIIAYGVAPRSPNGAPVISSKDRDMHLKGVRICRDCHAVVQRQQFVLDSTSTPAFARLHKALIRVEQQIEESLPQFQEVFVNAKDDTRGQRSATSTRKDMLEMFAEYDNIAKRIRALPAAAGTSQDKLQNAVMTRASLFLQQNMFPLKRLAAASSSKPRQSSSQNSSASESTNEPLTPNGVTVGGPASGFLSFDQDSALAHSLQPLLEQEALLESYVDEAMQARKFEDAQTLKSNLDEIRAEIGKIARDGNIR</sequence>
<dbReference type="SMART" id="SM00064">
    <property type="entry name" value="FYVE"/>
    <property type="match status" value="1"/>
</dbReference>
<accession>A0A0C3Q7W5</accession>
<dbReference type="Gene3D" id="4.10.860.20">
    <property type="entry name" value="Rabenosyn, Rab binding domain"/>
    <property type="match status" value="1"/>
</dbReference>
<keyword evidence="1" id="KW-0479">Metal-binding</keyword>
<dbReference type="STRING" id="1051891.A0A0C3Q7W5"/>
<reference evidence="7 8" key="1">
    <citation type="submission" date="2014-04" db="EMBL/GenBank/DDBJ databases">
        <authorList>
            <consortium name="DOE Joint Genome Institute"/>
            <person name="Kuo A."/>
            <person name="Girlanda M."/>
            <person name="Perotto S."/>
            <person name="Kohler A."/>
            <person name="Nagy L.G."/>
            <person name="Floudas D."/>
            <person name="Copeland A."/>
            <person name="Barry K.W."/>
            <person name="Cichocki N."/>
            <person name="Veneault-Fourrey C."/>
            <person name="LaButti K."/>
            <person name="Lindquist E.A."/>
            <person name="Lipzen A."/>
            <person name="Lundell T."/>
            <person name="Morin E."/>
            <person name="Murat C."/>
            <person name="Sun H."/>
            <person name="Tunlid A."/>
            <person name="Henrissat B."/>
            <person name="Grigoriev I.V."/>
            <person name="Hibbett D.S."/>
            <person name="Martin F."/>
            <person name="Nordberg H.P."/>
            <person name="Cantor M.N."/>
            <person name="Hua S.X."/>
        </authorList>
    </citation>
    <scope>NUCLEOTIDE SEQUENCE [LARGE SCALE GENOMIC DNA]</scope>
    <source>
        <strain evidence="7 8">MUT 4182</strain>
    </source>
</reference>
<protein>
    <recommendedName>
        <fullName evidence="6">FYVE-type domain-containing protein</fullName>
    </recommendedName>
</protein>
<dbReference type="InterPro" id="IPR052727">
    <property type="entry name" value="Rab4/Rab5_effector"/>
</dbReference>
<dbReference type="HOGENOM" id="CLU_015191_0_0_1"/>
<evidence type="ECO:0000259" key="6">
    <source>
        <dbReference type="PROSITE" id="PS50178"/>
    </source>
</evidence>
<dbReference type="InterPro" id="IPR017455">
    <property type="entry name" value="Znf_FYVE-rel"/>
</dbReference>
<feature type="compositionally biased region" description="Low complexity" evidence="5">
    <location>
        <begin position="97"/>
        <end position="120"/>
    </location>
</feature>
<dbReference type="InterPro" id="IPR013083">
    <property type="entry name" value="Znf_RING/FYVE/PHD"/>
</dbReference>
<dbReference type="Gene3D" id="3.30.40.10">
    <property type="entry name" value="Zinc/RING finger domain, C3HC4 (zinc finger)"/>
    <property type="match status" value="1"/>
</dbReference>
<dbReference type="PROSITE" id="PS50178">
    <property type="entry name" value="ZF_FYVE"/>
    <property type="match status" value="1"/>
</dbReference>
<evidence type="ECO:0000256" key="5">
    <source>
        <dbReference type="SAM" id="MobiDB-lite"/>
    </source>
</evidence>
<dbReference type="SUPFAM" id="SSF57903">
    <property type="entry name" value="FYVE/PHD zinc finger"/>
    <property type="match status" value="1"/>
</dbReference>
<dbReference type="EMBL" id="KN823182">
    <property type="protein sequence ID" value="KIO20226.1"/>
    <property type="molecule type" value="Genomic_DNA"/>
</dbReference>
<reference evidence="8" key="2">
    <citation type="submission" date="2015-01" db="EMBL/GenBank/DDBJ databases">
        <title>Evolutionary Origins and Diversification of the Mycorrhizal Mutualists.</title>
        <authorList>
            <consortium name="DOE Joint Genome Institute"/>
            <consortium name="Mycorrhizal Genomics Consortium"/>
            <person name="Kohler A."/>
            <person name="Kuo A."/>
            <person name="Nagy L.G."/>
            <person name="Floudas D."/>
            <person name="Copeland A."/>
            <person name="Barry K.W."/>
            <person name="Cichocki N."/>
            <person name="Veneault-Fourrey C."/>
            <person name="LaButti K."/>
            <person name="Lindquist E.A."/>
            <person name="Lipzen A."/>
            <person name="Lundell T."/>
            <person name="Morin E."/>
            <person name="Murat C."/>
            <person name="Riley R."/>
            <person name="Ohm R."/>
            <person name="Sun H."/>
            <person name="Tunlid A."/>
            <person name="Henrissat B."/>
            <person name="Grigoriev I.V."/>
            <person name="Hibbett D.S."/>
            <person name="Martin F."/>
        </authorList>
    </citation>
    <scope>NUCLEOTIDE SEQUENCE [LARGE SCALE GENOMIC DNA]</scope>
    <source>
        <strain evidence="8">MUT 4182</strain>
    </source>
</reference>
<feature type="compositionally biased region" description="Polar residues" evidence="5">
    <location>
        <begin position="22"/>
        <end position="32"/>
    </location>
</feature>
<feature type="domain" description="FYVE-type" evidence="6">
    <location>
        <begin position="270"/>
        <end position="372"/>
    </location>
</feature>
<dbReference type="Pfam" id="PF11464">
    <property type="entry name" value="Rbsn"/>
    <property type="match status" value="1"/>
</dbReference>
<dbReference type="Proteomes" id="UP000054248">
    <property type="component" value="Unassembled WGS sequence"/>
</dbReference>
<dbReference type="OrthoDB" id="166134at2759"/>
<dbReference type="SUPFAM" id="SSF140125">
    <property type="entry name" value="Rabenosyn-5 Rab-binding domain-like"/>
    <property type="match status" value="1"/>
</dbReference>
<dbReference type="CDD" id="cd15737">
    <property type="entry name" value="FYVE2_Vac1p_like"/>
    <property type="match status" value="1"/>
</dbReference>
<gene>
    <name evidence="7" type="ORF">M407DRAFT_81832</name>
</gene>
<dbReference type="AlphaFoldDB" id="A0A0C3Q7W5"/>
<evidence type="ECO:0000313" key="8">
    <source>
        <dbReference type="Proteomes" id="UP000054248"/>
    </source>
</evidence>
<keyword evidence="3" id="KW-0862">Zinc</keyword>
<dbReference type="PANTHER" id="PTHR13510">
    <property type="entry name" value="FYVE-FINGER-CONTAINING RAB5 EFFECTOR PROTEIN RABENOSYN-5-RELATED"/>
    <property type="match status" value="1"/>
</dbReference>
<evidence type="ECO:0000256" key="4">
    <source>
        <dbReference type="PROSITE-ProRule" id="PRU00091"/>
    </source>
</evidence>
<dbReference type="PANTHER" id="PTHR13510:SF44">
    <property type="entry name" value="RABENOSYN-5"/>
    <property type="match status" value="1"/>
</dbReference>